<protein>
    <submittedName>
        <fullName evidence="3">Class II aldolase/adducin family protein</fullName>
    </submittedName>
</protein>
<dbReference type="NCBIfam" id="NF005451">
    <property type="entry name" value="PRK07044.1"/>
    <property type="match status" value="1"/>
</dbReference>
<dbReference type="PANTHER" id="PTHR10672:SF3">
    <property type="entry name" value="PROTEIN HU-LI TAI SHAO"/>
    <property type="match status" value="1"/>
</dbReference>
<dbReference type="Gene3D" id="3.40.225.10">
    <property type="entry name" value="Class II aldolase/adducin N-terminal domain"/>
    <property type="match status" value="1"/>
</dbReference>
<dbReference type="InterPro" id="IPR001303">
    <property type="entry name" value="Aldolase_II/adducin_N"/>
</dbReference>
<dbReference type="EMBL" id="CP119316">
    <property type="protein sequence ID" value="WEK46371.1"/>
    <property type="molecule type" value="Genomic_DNA"/>
</dbReference>
<dbReference type="Pfam" id="PF00596">
    <property type="entry name" value="Aldolase_II"/>
    <property type="match status" value="1"/>
</dbReference>
<dbReference type="KEGG" id="acob:P0Y56_15360"/>
<organism evidence="3 4">
    <name type="scientific">Candidatus Andeanibacterium colombiense</name>
    <dbReference type="NCBI Taxonomy" id="3121345"/>
    <lineage>
        <taxon>Bacteria</taxon>
        <taxon>Pseudomonadati</taxon>
        <taxon>Pseudomonadota</taxon>
        <taxon>Alphaproteobacteria</taxon>
        <taxon>Sphingomonadales</taxon>
        <taxon>Sphingomonadaceae</taxon>
        <taxon>Candidatus Andeanibacterium</taxon>
    </lineage>
</organism>
<dbReference type="GO" id="GO:0051015">
    <property type="term" value="F:actin filament binding"/>
    <property type="evidence" value="ECO:0007669"/>
    <property type="project" value="TreeGrafter"/>
</dbReference>
<dbReference type="AlphaFoldDB" id="A0AAJ5X885"/>
<dbReference type="InterPro" id="IPR036409">
    <property type="entry name" value="Aldolase_II/adducin_N_sf"/>
</dbReference>
<dbReference type="Proteomes" id="UP001218362">
    <property type="component" value="Chromosome"/>
</dbReference>
<gene>
    <name evidence="3" type="ORF">P0Y56_15360</name>
</gene>
<accession>A0AAJ5X885</accession>
<evidence type="ECO:0000313" key="4">
    <source>
        <dbReference type="Proteomes" id="UP001218362"/>
    </source>
</evidence>
<name>A0AAJ5X885_9SPHN</name>
<feature type="domain" description="Class II aldolase/adducin N-terminal" evidence="2">
    <location>
        <begin position="36"/>
        <end position="218"/>
    </location>
</feature>
<comment type="similarity">
    <text evidence="1">Belongs to the aldolase class II family.</text>
</comment>
<proteinExistence type="inferred from homology"/>
<dbReference type="InterPro" id="IPR051017">
    <property type="entry name" value="Aldolase-II_Adducin_sf"/>
</dbReference>
<evidence type="ECO:0000256" key="1">
    <source>
        <dbReference type="ARBA" id="ARBA00037961"/>
    </source>
</evidence>
<reference evidence="3" key="1">
    <citation type="submission" date="2023-03" db="EMBL/GenBank/DDBJ databases">
        <title>Andean soil-derived lignocellulolytic bacterial consortium as a source of novel taxa and putative plastic-active enzymes.</title>
        <authorList>
            <person name="Diaz-Garcia L."/>
            <person name="Chuvochina M."/>
            <person name="Feuerriegel G."/>
            <person name="Bunk B."/>
            <person name="Sproer C."/>
            <person name="Streit W.R."/>
            <person name="Rodriguez L.M."/>
            <person name="Overmann J."/>
            <person name="Jimenez D.J."/>
        </authorList>
    </citation>
    <scope>NUCLEOTIDE SEQUENCE</scope>
    <source>
        <strain evidence="3">MAG 26</strain>
    </source>
</reference>
<dbReference type="PANTHER" id="PTHR10672">
    <property type="entry name" value="ADDUCIN"/>
    <property type="match status" value="1"/>
</dbReference>
<evidence type="ECO:0000259" key="2">
    <source>
        <dbReference type="SMART" id="SM01007"/>
    </source>
</evidence>
<evidence type="ECO:0000313" key="3">
    <source>
        <dbReference type="EMBL" id="WEK46371.1"/>
    </source>
</evidence>
<dbReference type="SUPFAM" id="SSF53639">
    <property type="entry name" value="AraD/HMP-PK domain-like"/>
    <property type="match status" value="1"/>
</dbReference>
<sequence>MSSFAHEAAQAGNIVSSPQTARIKSEGSPAEWIVRVELAAAYRLLDWLGMTDLIHTHLSATVPGEKDRFLLLPYGRLFGEARASEMVKVDPEGGIVNDPTGLGISRGGFCIHAALHLARGESAACVMHAHTEATIAVANYRDGLLPLSQHALRFYRRTAYLDYCGAFDTAEKLARLPRALGESDVLMLRNHGPIVVGPSVRETFSRLYYLERACRFQVASLSQCTDPQHQLMYINREDCEFMANAFAAGGTVVDREWDGLVAMLHRTSPGFDG</sequence>
<dbReference type="SMART" id="SM01007">
    <property type="entry name" value="Aldolase_II"/>
    <property type="match status" value="1"/>
</dbReference>
<dbReference type="GO" id="GO:0005856">
    <property type="term" value="C:cytoskeleton"/>
    <property type="evidence" value="ECO:0007669"/>
    <property type="project" value="TreeGrafter"/>
</dbReference>